<dbReference type="STRING" id="9755.ENSPCTP00005017610"/>
<dbReference type="PANTHER" id="PTHR17117">
    <property type="entry name" value="NADH-UBIQUINONE OXIDOREDUCTASE"/>
    <property type="match status" value="1"/>
</dbReference>
<feature type="compositionally biased region" description="Basic and acidic residues" evidence="1">
    <location>
        <begin position="330"/>
        <end position="341"/>
    </location>
</feature>
<proteinExistence type="predicted"/>
<name>A0A2Y9EY21_PHYMC</name>
<evidence type="ECO:0000313" key="2">
    <source>
        <dbReference type="Proteomes" id="UP000248484"/>
    </source>
</evidence>
<feature type="compositionally biased region" description="Basic and acidic residues" evidence="1">
    <location>
        <begin position="256"/>
        <end position="271"/>
    </location>
</feature>
<sequence length="477" mass="51247">MAMAASLLLRQGLAGGLKTVLLEAGVFRGLASTVSLSAESGKNEKGLPPNPKKQSPPKNVVEPKERGQQLATPTADALSKNVPSPTSSPPVVNQGRVLAGPNRDASMPLTDQGVLKFLPRKTLVEFPQKVAPPFRKQGSDSEGTQQSRKGTDDSSSSSSSSSSDSESDEEGDSSEAGPQAKSKRRGGFPVAEASHSSADGAPPIEISAQEKSVSQRPHPDLVSAQRPHQAKKKGGSSQPSEDRKGPKPKTTAPKSHAGEKFMEQDVKEKQWQKVSTSNEIDKESQKPLEVKKPLSDRKSGLSTQPQPKGSPAPTQSAETRAGRRLPATPETKERLLEKQVPEPDGEVALSLFKKENLGKQVAEGISKAKEEILEDQLPVKNVKPVPVHNKDVFDGKTAVLKLEEKGGIIEDSATQVEGQDGTQESPPAATLAEPFDNTTYKNLQHHDYSTYTFLDLDLELSKFRMPQPSSGRESPRH</sequence>
<dbReference type="AlphaFoldDB" id="A0A2Y9EY21"/>
<feature type="compositionally biased region" description="Low complexity" evidence="1">
    <location>
        <begin position="153"/>
        <end position="164"/>
    </location>
</feature>
<feature type="compositionally biased region" description="Low complexity" evidence="1">
    <location>
        <begin position="82"/>
        <end position="92"/>
    </location>
</feature>
<dbReference type="InterPro" id="IPR026193">
    <property type="entry name" value="NDUFV3"/>
</dbReference>
<protein>
    <submittedName>
        <fullName evidence="3">NADH dehydrogenase [ubiquinone] flavoprotein 3, mitochondrial isoform X1</fullName>
    </submittedName>
</protein>
<dbReference type="InParanoid" id="A0A2Y9EY21"/>
<gene>
    <name evidence="3" type="primary">NDUFV3</name>
</gene>
<feature type="compositionally biased region" description="Basic and acidic residues" evidence="1">
    <location>
        <begin position="279"/>
        <end position="299"/>
    </location>
</feature>
<dbReference type="Proteomes" id="UP000248484">
    <property type="component" value="Chromosome 8"/>
</dbReference>
<dbReference type="PANTHER" id="PTHR17117:SF3">
    <property type="entry name" value="NADH DEHYDROGENASE [UBIQUINONE] FLAVOPROTEIN 3, MITOCHONDRIAL"/>
    <property type="match status" value="1"/>
</dbReference>
<dbReference type="OrthoDB" id="6161911at2759"/>
<dbReference type="Pfam" id="PF15880">
    <property type="entry name" value="NDUFV3"/>
    <property type="match status" value="1"/>
</dbReference>
<dbReference type="KEGG" id="pcad:102980571"/>
<dbReference type="GO" id="GO:0045271">
    <property type="term" value="C:respiratory chain complex I"/>
    <property type="evidence" value="ECO:0007669"/>
    <property type="project" value="InterPro"/>
</dbReference>
<feature type="region of interest" description="Disordered" evidence="1">
    <location>
        <begin position="125"/>
        <end position="342"/>
    </location>
</feature>
<reference evidence="3" key="1">
    <citation type="submission" date="2025-08" db="UniProtKB">
        <authorList>
            <consortium name="RefSeq"/>
        </authorList>
    </citation>
    <scope>IDENTIFICATION</scope>
    <source>
        <tissue evidence="3">Muscle</tissue>
    </source>
</reference>
<feature type="compositionally biased region" description="Polar residues" evidence="1">
    <location>
        <begin position="300"/>
        <end position="318"/>
    </location>
</feature>
<feature type="compositionally biased region" description="Polar residues" evidence="1">
    <location>
        <begin position="412"/>
        <end position="425"/>
    </location>
</feature>
<dbReference type="GeneID" id="102980571"/>
<evidence type="ECO:0000313" key="3">
    <source>
        <dbReference type="RefSeq" id="XP_007111260.1"/>
    </source>
</evidence>
<dbReference type="RefSeq" id="XP_007111260.1">
    <property type="nucleotide sequence ID" value="XM_007111198.4"/>
</dbReference>
<feature type="region of interest" description="Disordered" evidence="1">
    <location>
        <begin position="410"/>
        <end position="433"/>
    </location>
</feature>
<feature type="region of interest" description="Disordered" evidence="1">
    <location>
        <begin position="38"/>
        <end position="108"/>
    </location>
</feature>
<dbReference type="GO" id="GO:0005743">
    <property type="term" value="C:mitochondrial inner membrane"/>
    <property type="evidence" value="ECO:0007669"/>
    <property type="project" value="UniProtKB-SubCell"/>
</dbReference>
<dbReference type="CTD" id="4731"/>
<dbReference type="GO" id="GO:0042775">
    <property type="term" value="P:mitochondrial ATP synthesis coupled electron transport"/>
    <property type="evidence" value="ECO:0007669"/>
    <property type="project" value="TreeGrafter"/>
</dbReference>
<keyword evidence="2" id="KW-1185">Reference proteome</keyword>
<accession>A0A2Y9EY21</accession>
<evidence type="ECO:0000256" key="1">
    <source>
        <dbReference type="SAM" id="MobiDB-lite"/>
    </source>
</evidence>
<organism evidence="2 3">
    <name type="scientific">Physeter macrocephalus</name>
    <name type="common">Sperm whale</name>
    <name type="synonym">Physeter catodon</name>
    <dbReference type="NCBI Taxonomy" id="9755"/>
    <lineage>
        <taxon>Eukaryota</taxon>
        <taxon>Metazoa</taxon>
        <taxon>Chordata</taxon>
        <taxon>Craniata</taxon>
        <taxon>Vertebrata</taxon>
        <taxon>Euteleostomi</taxon>
        <taxon>Mammalia</taxon>
        <taxon>Eutheria</taxon>
        <taxon>Laurasiatheria</taxon>
        <taxon>Artiodactyla</taxon>
        <taxon>Whippomorpha</taxon>
        <taxon>Cetacea</taxon>
        <taxon>Odontoceti</taxon>
        <taxon>Physeteridae</taxon>
        <taxon>Physeter</taxon>
    </lineage>
</organism>